<gene>
    <name evidence="1" type="ORF">DVH24_015206</name>
</gene>
<organism evidence="1 2">
    <name type="scientific">Malus domestica</name>
    <name type="common">Apple</name>
    <name type="synonym">Pyrus malus</name>
    <dbReference type="NCBI Taxonomy" id="3750"/>
    <lineage>
        <taxon>Eukaryota</taxon>
        <taxon>Viridiplantae</taxon>
        <taxon>Streptophyta</taxon>
        <taxon>Embryophyta</taxon>
        <taxon>Tracheophyta</taxon>
        <taxon>Spermatophyta</taxon>
        <taxon>Magnoliopsida</taxon>
        <taxon>eudicotyledons</taxon>
        <taxon>Gunneridae</taxon>
        <taxon>Pentapetalae</taxon>
        <taxon>rosids</taxon>
        <taxon>fabids</taxon>
        <taxon>Rosales</taxon>
        <taxon>Rosaceae</taxon>
        <taxon>Amygdaloideae</taxon>
        <taxon>Maleae</taxon>
        <taxon>Malus</taxon>
    </lineage>
</organism>
<reference evidence="1 2" key="1">
    <citation type="submission" date="2018-10" db="EMBL/GenBank/DDBJ databases">
        <title>A high-quality apple genome assembly.</title>
        <authorList>
            <person name="Hu J."/>
        </authorList>
    </citation>
    <scope>NUCLEOTIDE SEQUENCE [LARGE SCALE GENOMIC DNA]</scope>
    <source>
        <strain evidence="2">cv. HFTH1</strain>
        <tissue evidence="1">Young leaf</tissue>
    </source>
</reference>
<name>A0A498K365_MALDO</name>
<proteinExistence type="predicted"/>
<accession>A0A498K365</accession>
<evidence type="ECO:0000313" key="2">
    <source>
        <dbReference type="Proteomes" id="UP000290289"/>
    </source>
</evidence>
<protein>
    <submittedName>
        <fullName evidence="1">Uncharacterized protein</fullName>
    </submittedName>
</protein>
<dbReference type="Proteomes" id="UP000290289">
    <property type="component" value="Chromosome 4"/>
</dbReference>
<dbReference type="EMBL" id="RDQH01000330">
    <property type="protein sequence ID" value="RXI01857.1"/>
    <property type="molecule type" value="Genomic_DNA"/>
</dbReference>
<sequence length="132" mass="15607">MVATDAISYWICAWATQPWFLGYLDRNKQLVDDARKKSKALTDAVQLKDQTFERLTRRNDENLRLKKQLETTILEASKVKRGLDSALAEVYEMNESIPTEREIFVYEFLGSQAFRYTIRPHCTWEVQLEQRK</sequence>
<keyword evidence="2" id="KW-1185">Reference proteome</keyword>
<comment type="caution">
    <text evidence="1">The sequence shown here is derived from an EMBL/GenBank/DDBJ whole genome shotgun (WGS) entry which is preliminary data.</text>
</comment>
<evidence type="ECO:0000313" key="1">
    <source>
        <dbReference type="EMBL" id="RXI01857.1"/>
    </source>
</evidence>
<dbReference type="AlphaFoldDB" id="A0A498K365"/>